<evidence type="ECO:0000313" key="2">
    <source>
        <dbReference type="Proteomes" id="UP001055811"/>
    </source>
</evidence>
<comment type="caution">
    <text evidence="1">The sequence shown here is derived from an EMBL/GenBank/DDBJ whole genome shotgun (WGS) entry which is preliminary data.</text>
</comment>
<reference evidence="2" key="1">
    <citation type="journal article" date="2022" name="Mol. Ecol. Resour.">
        <title>The genomes of chicory, endive, great burdock and yacon provide insights into Asteraceae palaeo-polyploidization history and plant inulin production.</title>
        <authorList>
            <person name="Fan W."/>
            <person name="Wang S."/>
            <person name="Wang H."/>
            <person name="Wang A."/>
            <person name="Jiang F."/>
            <person name="Liu H."/>
            <person name="Zhao H."/>
            <person name="Xu D."/>
            <person name="Zhang Y."/>
        </authorList>
    </citation>
    <scope>NUCLEOTIDE SEQUENCE [LARGE SCALE GENOMIC DNA]</scope>
    <source>
        <strain evidence="2">cv. Punajuju</strain>
    </source>
</reference>
<dbReference type="EMBL" id="CM042011">
    <property type="protein sequence ID" value="KAI3766054.1"/>
    <property type="molecule type" value="Genomic_DNA"/>
</dbReference>
<name>A0ACB9F4M4_CICIN</name>
<sequence>MNDSSVWTNLVTFDDSTCSVDIPPEMKEQGKVSFNNQNLHAITDSPMPYQSSEKLLLLLMSTSDKVDSSLMKVTRSVNTSCENSIYRSIKIYFNCEQACVSLVDINIEETLNSLKYANRAWNIQNKPMVSIVAVTMDDACATKDTMAL</sequence>
<protein>
    <submittedName>
        <fullName evidence="1">Uncharacterized protein</fullName>
    </submittedName>
</protein>
<gene>
    <name evidence="1" type="ORF">L2E82_16102</name>
</gene>
<accession>A0ACB9F4M4</accession>
<organism evidence="1 2">
    <name type="scientific">Cichorium intybus</name>
    <name type="common">Chicory</name>
    <dbReference type="NCBI Taxonomy" id="13427"/>
    <lineage>
        <taxon>Eukaryota</taxon>
        <taxon>Viridiplantae</taxon>
        <taxon>Streptophyta</taxon>
        <taxon>Embryophyta</taxon>
        <taxon>Tracheophyta</taxon>
        <taxon>Spermatophyta</taxon>
        <taxon>Magnoliopsida</taxon>
        <taxon>eudicotyledons</taxon>
        <taxon>Gunneridae</taxon>
        <taxon>Pentapetalae</taxon>
        <taxon>asterids</taxon>
        <taxon>campanulids</taxon>
        <taxon>Asterales</taxon>
        <taxon>Asteraceae</taxon>
        <taxon>Cichorioideae</taxon>
        <taxon>Cichorieae</taxon>
        <taxon>Cichoriinae</taxon>
        <taxon>Cichorium</taxon>
    </lineage>
</organism>
<reference evidence="1 2" key="2">
    <citation type="journal article" date="2022" name="Mol. Ecol. Resour.">
        <title>The genomes of chicory, endive, great burdock and yacon provide insights into Asteraceae paleo-polyploidization history and plant inulin production.</title>
        <authorList>
            <person name="Fan W."/>
            <person name="Wang S."/>
            <person name="Wang H."/>
            <person name="Wang A."/>
            <person name="Jiang F."/>
            <person name="Liu H."/>
            <person name="Zhao H."/>
            <person name="Xu D."/>
            <person name="Zhang Y."/>
        </authorList>
    </citation>
    <scope>NUCLEOTIDE SEQUENCE [LARGE SCALE GENOMIC DNA]</scope>
    <source>
        <strain evidence="2">cv. Punajuju</strain>
        <tissue evidence="1">Leaves</tissue>
    </source>
</reference>
<keyword evidence="2" id="KW-1185">Reference proteome</keyword>
<proteinExistence type="predicted"/>
<evidence type="ECO:0000313" key="1">
    <source>
        <dbReference type="EMBL" id="KAI3766054.1"/>
    </source>
</evidence>
<dbReference type="Proteomes" id="UP001055811">
    <property type="component" value="Linkage Group LG03"/>
</dbReference>